<evidence type="ECO:0000313" key="1">
    <source>
        <dbReference type="EMBL" id="RJF84914.1"/>
    </source>
</evidence>
<dbReference type="AlphaFoldDB" id="A0A418W4N2"/>
<accession>A0A418W4N2</accession>
<dbReference type="EMBL" id="QYUL01000001">
    <property type="protein sequence ID" value="RJF84914.1"/>
    <property type="molecule type" value="Genomic_DNA"/>
</dbReference>
<dbReference type="Proteomes" id="UP000283458">
    <property type="component" value="Unassembled WGS sequence"/>
</dbReference>
<keyword evidence="2" id="KW-1185">Reference proteome</keyword>
<sequence>MAGQNTRAPEWKTKMGFIKDALDQYEAKKISRWQVINRLLHVGVSADDANQIADRGTIPHSLTRMLLEPYRTP</sequence>
<protein>
    <submittedName>
        <fullName evidence="1">Uncharacterized protein</fullName>
    </submittedName>
</protein>
<name>A0A418W4N2_9PROT</name>
<dbReference type="RefSeq" id="WP_119830546.1">
    <property type="nucleotide sequence ID" value="NZ_QYUL01000001.1"/>
</dbReference>
<proteinExistence type="predicted"/>
<evidence type="ECO:0000313" key="2">
    <source>
        <dbReference type="Proteomes" id="UP000283458"/>
    </source>
</evidence>
<comment type="caution">
    <text evidence="1">The sequence shown here is derived from an EMBL/GenBank/DDBJ whole genome shotgun (WGS) entry which is preliminary data.</text>
</comment>
<dbReference type="OrthoDB" id="7306851at2"/>
<organism evidence="1 2">
    <name type="scientific">Azospirillum cavernae</name>
    <dbReference type="NCBI Taxonomy" id="2320860"/>
    <lineage>
        <taxon>Bacteria</taxon>
        <taxon>Pseudomonadati</taxon>
        <taxon>Pseudomonadota</taxon>
        <taxon>Alphaproteobacteria</taxon>
        <taxon>Rhodospirillales</taxon>
        <taxon>Azospirillaceae</taxon>
        <taxon>Azospirillum</taxon>
    </lineage>
</organism>
<gene>
    <name evidence="1" type="ORF">D3877_10620</name>
</gene>
<reference evidence="1 2" key="1">
    <citation type="submission" date="2018-09" db="EMBL/GenBank/DDBJ databases">
        <authorList>
            <person name="Zhu H."/>
        </authorList>
    </citation>
    <scope>NUCLEOTIDE SEQUENCE [LARGE SCALE GENOMIC DNA]</scope>
    <source>
        <strain evidence="1 2">K2W22B-5</strain>
    </source>
</reference>